<organism evidence="13">
    <name type="scientific">Vecturithrix granuli</name>
    <dbReference type="NCBI Taxonomy" id="1499967"/>
    <lineage>
        <taxon>Bacteria</taxon>
        <taxon>Candidatus Moduliflexota</taxon>
        <taxon>Candidatus Vecturitrichia</taxon>
        <taxon>Candidatus Vecturitrichales</taxon>
        <taxon>Candidatus Vecturitrichaceae</taxon>
        <taxon>Candidatus Vecturithrix</taxon>
    </lineage>
</organism>
<evidence type="ECO:0000256" key="2">
    <source>
        <dbReference type="ARBA" id="ARBA00012418"/>
    </source>
</evidence>
<dbReference type="EC" id="2.7.7.6" evidence="2 11"/>
<evidence type="ECO:0000256" key="1">
    <source>
        <dbReference type="ARBA" id="ARBA00007123"/>
    </source>
</evidence>
<comment type="subunit">
    <text evidence="11">Homodimer. The RNAP catalytic core consists of 2 alpha, 1 beta, 1 beta' and 1 omega subunit. When a sigma factor is associated with the core the holoenzyme is formed, which can initiate transcription.</text>
</comment>
<dbReference type="Gene3D" id="1.10.150.20">
    <property type="entry name" value="5' to 3' exonuclease, C-terminal subdomain"/>
    <property type="match status" value="1"/>
</dbReference>
<feature type="domain" description="DNA-directed RNA polymerase RpoA/D/Rpb3-type" evidence="12">
    <location>
        <begin position="23"/>
        <end position="234"/>
    </location>
</feature>
<dbReference type="eggNOG" id="COG0202">
    <property type="taxonomic scope" value="Bacteria"/>
</dbReference>
<protein>
    <recommendedName>
        <fullName evidence="3 11">DNA-directed RNA polymerase subunit alpha</fullName>
        <shortName evidence="11">RNAP subunit alpha</shortName>
        <ecNumber evidence="2 11">2.7.7.6</ecNumber>
    </recommendedName>
    <alternativeName>
        <fullName evidence="9 11">RNA polymerase subunit alpha</fullName>
    </alternativeName>
    <alternativeName>
        <fullName evidence="8 11">Transcriptase subunit alpha</fullName>
    </alternativeName>
</protein>
<dbReference type="SUPFAM" id="SSF47789">
    <property type="entry name" value="C-terminal domain of RNA polymerase alpha subunit"/>
    <property type="match status" value="1"/>
</dbReference>
<keyword evidence="14" id="KW-1185">Reference proteome</keyword>
<evidence type="ECO:0000313" key="14">
    <source>
        <dbReference type="Proteomes" id="UP000030661"/>
    </source>
</evidence>
<dbReference type="GO" id="GO:0000428">
    <property type="term" value="C:DNA-directed RNA polymerase complex"/>
    <property type="evidence" value="ECO:0007669"/>
    <property type="project" value="UniProtKB-KW"/>
</dbReference>
<dbReference type="Pfam" id="PF01193">
    <property type="entry name" value="RNA_pol_L"/>
    <property type="match status" value="1"/>
</dbReference>
<dbReference type="NCBIfam" id="NF003519">
    <property type="entry name" value="PRK05182.2-5"/>
    <property type="match status" value="1"/>
</dbReference>
<dbReference type="Gene3D" id="3.30.1360.10">
    <property type="entry name" value="RNA polymerase, RBP11-like subunit"/>
    <property type="match status" value="1"/>
</dbReference>
<dbReference type="STRING" id="1499967.U27_02249"/>
<dbReference type="SUPFAM" id="SSF56553">
    <property type="entry name" value="Insert subdomain of RNA polymerase alpha subunit"/>
    <property type="match status" value="1"/>
</dbReference>
<keyword evidence="7 11" id="KW-0804">Transcription</keyword>
<dbReference type="NCBIfam" id="TIGR02027">
    <property type="entry name" value="rpoA"/>
    <property type="match status" value="1"/>
</dbReference>
<dbReference type="HOGENOM" id="CLU_053084_0_1_0"/>
<accession>A0A0S6W6Z8</accession>
<feature type="region of interest" description="Alpha N-terminal domain (alpha-NTD)" evidence="11">
    <location>
        <begin position="1"/>
        <end position="235"/>
    </location>
</feature>
<keyword evidence="6 11" id="KW-0548">Nucleotidyltransferase</keyword>
<sequence>MHWQGLNIPEQVKWDEETLTSTYGKCTYAPFERGLARLIGNGLRRVLLSSLKGAAVTTVRIEGVLHEFSTIPGVWEDVAEIILNIKKLAIKMETESPRKMTLHVVNPLYEMREITAGDIQTDPDVEILEPDAHLAYLDRHGRLDMEMEVEVGRGYVIAEMHKSEEQAIGVLPIDSNFNPIRNVSLEILPIEPHQSDTLWKLILEISTNGSITPSDALGNAAKIFKDQFTVFTNFREEFEEIEPKVDEEEEKRNQYLSMSVDELELSVRSSNCLKNANIRTVAELVQKTETELLKTRNFGKKSLNEIRTILGDMNLSLGMKFDLSSAEKTKTRTRKVKAAA</sequence>
<dbReference type="InterPro" id="IPR011263">
    <property type="entry name" value="DNA-dir_RNA_pol_RpoA/D/Rpb3"/>
</dbReference>
<dbReference type="SMART" id="SM00662">
    <property type="entry name" value="RPOLD"/>
    <property type="match status" value="1"/>
</dbReference>
<evidence type="ECO:0000256" key="9">
    <source>
        <dbReference type="ARBA" id="ARBA00033070"/>
    </source>
</evidence>
<dbReference type="GO" id="GO:0003899">
    <property type="term" value="F:DNA-directed RNA polymerase activity"/>
    <property type="evidence" value="ECO:0007669"/>
    <property type="project" value="UniProtKB-UniRule"/>
</dbReference>
<proteinExistence type="inferred from homology"/>
<dbReference type="NCBIfam" id="NF003513">
    <property type="entry name" value="PRK05182.1-2"/>
    <property type="match status" value="1"/>
</dbReference>
<dbReference type="AlphaFoldDB" id="A0A0S6W6Z8"/>
<feature type="region of interest" description="Alpha C-terminal domain (alpha-CTD)" evidence="11">
    <location>
        <begin position="252"/>
        <end position="340"/>
    </location>
</feature>
<keyword evidence="5 11" id="KW-0808">Transferase</keyword>
<dbReference type="FunFam" id="2.170.120.12:FF:000001">
    <property type="entry name" value="DNA-directed RNA polymerase subunit alpha"/>
    <property type="match status" value="1"/>
</dbReference>
<dbReference type="InterPro" id="IPR011262">
    <property type="entry name" value="DNA-dir_RNA_pol_insert"/>
</dbReference>
<evidence type="ECO:0000256" key="10">
    <source>
        <dbReference type="ARBA" id="ARBA00048552"/>
    </source>
</evidence>
<dbReference type="HAMAP" id="MF_00059">
    <property type="entry name" value="RNApol_bact_RpoA"/>
    <property type="match status" value="1"/>
</dbReference>
<dbReference type="Pfam" id="PF03118">
    <property type="entry name" value="RNA_pol_A_CTD"/>
    <property type="match status" value="1"/>
</dbReference>
<comment type="function">
    <text evidence="11">DNA-dependent RNA polymerase catalyzes the transcription of DNA into RNA using the four ribonucleoside triphosphates as substrates.</text>
</comment>
<evidence type="ECO:0000256" key="6">
    <source>
        <dbReference type="ARBA" id="ARBA00022695"/>
    </source>
</evidence>
<gene>
    <name evidence="11" type="primary">rpoA</name>
    <name evidence="13" type="ORF">U27_02249</name>
</gene>
<evidence type="ECO:0000256" key="11">
    <source>
        <dbReference type="HAMAP-Rule" id="MF_00059"/>
    </source>
</evidence>
<evidence type="ECO:0000256" key="8">
    <source>
        <dbReference type="ARBA" id="ARBA00032524"/>
    </source>
</evidence>
<dbReference type="Gene3D" id="2.170.120.12">
    <property type="entry name" value="DNA-directed RNA polymerase, insert domain"/>
    <property type="match status" value="1"/>
</dbReference>
<evidence type="ECO:0000256" key="7">
    <source>
        <dbReference type="ARBA" id="ARBA00023163"/>
    </source>
</evidence>
<dbReference type="InterPro" id="IPR036603">
    <property type="entry name" value="RBP11-like"/>
</dbReference>
<dbReference type="GO" id="GO:0003677">
    <property type="term" value="F:DNA binding"/>
    <property type="evidence" value="ECO:0007669"/>
    <property type="project" value="UniProtKB-UniRule"/>
</dbReference>
<dbReference type="InterPro" id="IPR011260">
    <property type="entry name" value="RNAP_asu_C"/>
</dbReference>
<evidence type="ECO:0000313" key="13">
    <source>
        <dbReference type="EMBL" id="GAK55416.1"/>
    </source>
</evidence>
<dbReference type="InterPro" id="IPR011773">
    <property type="entry name" value="DNA-dir_RpoA"/>
</dbReference>
<dbReference type="GO" id="GO:0005737">
    <property type="term" value="C:cytoplasm"/>
    <property type="evidence" value="ECO:0007669"/>
    <property type="project" value="UniProtKB-ARBA"/>
</dbReference>
<evidence type="ECO:0000256" key="4">
    <source>
        <dbReference type="ARBA" id="ARBA00022478"/>
    </source>
</evidence>
<reference evidence="13" key="1">
    <citation type="journal article" date="2015" name="PeerJ">
        <title>First genomic representation of candidate bacterial phylum KSB3 points to enhanced environmental sensing as a trigger of wastewater bulking.</title>
        <authorList>
            <person name="Sekiguchi Y."/>
            <person name="Ohashi A."/>
            <person name="Parks D.H."/>
            <person name="Yamauchi T."/>
            <person name="Tyson G.W."/>
            <person name="Hugenholtz P."/>
        </authorList>
    </citation>
    <scope>NUCLEOTIDE SEQUENCE [LARGE SCALE GENOMIC DNA]</scope>
</reference>
<dbReference type="CDD" id="cd06928">
    <property type="entry name" value="RNAP_alpha_NTD"/>
    <property type="match status" value="1"/>
</dbReference>
<keyword evidence="4 11" id="KW-0240">DNA-directed RNA polymerase</keyword>
<dbReference type="GO" id="GO:0006351">
    <property type="term" value="P:DNA-templated transcription"/>
    <property type="evidence" value="ECO:0007669"/>
    <property type="project" value="UniProtKB-UniRule"/>
</dbReference>
<dbReference type="Pfam" id="PF01000">
    <property type="entry name" value="RNA_pol_A_bac"/>
    <property type="match status" value="1"/>
</dbReference>
<dbReference type="InterPro" id="IPR036643">
    <property type="entry name" value="RNApol_insert_sf"/>
</dbReference>
<dbReference type="GO" id="GO:0046983">
    <property type="term" value="F:protein dimerization activity"/>
    <property type="evidence" value="ECO:0007669"/>
    <property type="project" value="InterPro"/>
</dbReference>
<comment type="catalytic activity">
    <reaction evidence="10 11">
        <text>RNA(n) + a ribonucleoside 5'-triphosphate = RNA(n+1) + diphosphate</text>
        <dbReference type="Rhea" id="RHEA:21248"/>
        <dbReference type="Rhea" id="RHEA-COMP:14527"/>
        <dbReference type="Rhea" id="RHEA-COMP:17342"/>
        <dbReference type="ChEBI" id="CHEBI:33019"/>
        <dbReference type="ChEBI" id="CHEBI:61557"/>
        <dbReference type="ChEBI" id="CHEBI:140395"/>
        <dbReference type="EC" id="2.7.7.6"/>
    </reaction>
</comment>
<dbReference type="EMBL" id="DF820463">
    <property type="protein sequence ID" value="GAK55416.1"/>
    <property type="molecule type" value="Genomic_DNA"/>
</dbReference>
<name>A0A0S6W6Z8_VECG1</name>
<dbReference type="FunFam" id="1.10.150.20:FF:000001">
    <property type="entry name" value="DNA-directed RNA polymerase subunit alpha"/>
    <property type="match status" value="1"/>
</dbReference>
<dbReference type="SUPFAM" id="SSF55257">
    <property type="entry name" value="RBP11-like subunits of RNA polymerase"/>
    <property type="match status" value="1"/>
</dbReference>
<evidence type="ECO:0000259" key="12">
    <source>
        <dbReference type="SMART" id="SM00662"/>
    </source>
</evidence>
<dbReference type="Proteomes" id="UP000030661">
    <property type="component" value="Unassembled WGS sequence"/>
</dbReference>
<evidence type="ECO:0000256" key="3">
    <source>
        <dbReference type="ARBA" id="ARBA00015972"/>
    </source>
</evidence>
<comment type="similarity">
    <text evidence="1 11">Belongs to the RNA polymerase alpha chain family.</text>
</comment>
<comment type="domain">
    <text evidence="11">The N-terminal domain is essential for RNAP assembly and basal transcription, whereas the C-terminal domain is involved in interaction with transcriptional regulators and with upstream promoter elements.</text>
</comment>
<evidence type="ECO:0000256" key="5">
    <source>
        <dbReference type="ARBA" id="ARBA00022679"/>
    </source>
</evidence>